<dbReference type="Proteomes" id="UP000583929">
    <property type="component" value="Unassembled WGS sequence"/>
</dbReference>
<keyword evidence="10" id="KW-0325">Glycoprotein</keyword>
<name>A0A7J6I868_CANSA</name>
<evidence type="ECO:0000256" key="8">
    <source>
        <dbReference type="ARBA" id="ARBA00022729"/>
    </source>
</evidence>
<keyword evidence="8" id="KW-0732">Signal</keyword>
<dbReference type="UniPathway" id="UPA00545">
    <property type="reaction ID" value="UER00824"/>
</dbReference>
<evidence type="ECO:0000256" key="12">
    <source>
        <dbReference type="RuleBase" id="RU361123"/>
    </source>
</evidence>
<evidence type="ECO:0000256" key="13">
    <source>
        <dbReference type="SAM" id="MobiDB-lite"/>
    </source>
</evidence>
<dbReference type="GO" id="GO:0030570">
    <property type="term" value="F:pectate lyase activity"/>
    <property type="evidence" value="ECO:0007669"/>
    <property type="project" value="UniProtKB-EC"/>
</dbReference>
<protein>
    <recommendedName>
        <fullName evidence="5 12">Pectate lyase</fullName>
        <ecNumber evidence="5 12">4.2.2.2</ecNumber>
    </recommendedName>
</protein>
<dbReference type="PANTHER" id="PTHR31683:SF69">
    <property type="entry name" value="PECTATE LYASE 7-RELATED"/>
    <property type="match status" value="1"/>
</dbReference>
<keyword evidence="16" id="KW-1185">Reference proteome</keyword>
<evidence type="ECO:0000256" key="9">
    <source>
        <dbReference type="ARBA" id="ARBA00022837"/>
    </source>
</evidence>
<dbReference type="Pfam" id="PF00544">
    <property type="entry name" value="Pectate_lyase_4"/>
    <property type="match status" value="1"/>
</dbReference>
<keyword evidence="6" id="KW-0134">Cell wall</keyword>
<evidence type="ECO:0000256" key="3">
    <source>
        <dbReference type="ARBA" id="ARBA00005220"/>
    </source>
</evidence>
<reference evidence="15 16" key="1">
    <citation type="journal article" date="2020" name="bioRxiv">
        <title>Sequence and annotation of 42 cannabis genomes reveals extensive copy number variation in cannabinoid synthesis and pathogen resistance genes.</title>
        <authorList>
            <person name="Mckernan K.J."/>
            <person name="Helbert Y."/>
            <person name="Kane L.T."/>
            <person name="Ebling H."/>
            <person name="Zhang L."/>
            <person name="Liu B."/>
            <person name="Eaton Z."/>
            <person name="Mclaughlin S."/>
            <person name="Kingan S."/>
            <person name="Baybayan P."/>
            <person name="Concepcion G."/>
            <person name="Jordan M."/>
            <person name="Riva A."/>
            <person name="Barbazuk W."/>
            <person name="Harkins T."/>
        </authorList>
    </citation>
    <scope>NUCLEOTIDE SEQUENCE [LARGE SCALE GENOMIC DNA]</scope>
    <source>
        <strain evidence="16">cv. Jamaican Lion 4</strain>
        <tissue evidence="15">Leaf</tissue>
    </source>
</reference>
<dbReference type="GO" id="GO:0045490">
    <property type="term" value="P:pectin catabolic process"/>
    <property type="evidence" value="ECO:0007669"/>
    <property type="project" value="UniProtKB-UniPathway"/>
</dbReference>
<dbReference type="InterPro" id="IPR002022">
    <property type="entry name" value="Pec_lyase"/>
</dbReference>
<feature type="region of interest" description="Disordered" evidence="13">
    <location>
        <begin position="71"/>
        <end position="93"/>
    </location>
</feature>
<keyword evidence="7 12" id="KW-0479">Metal-binding</keyword>
<feature type="domain" description="Pectate lyase" evidence="14">
    <location>
        <begin position="171"/>
        <end position="368"/>
    </location>
</feature>
<dbReference type="Gene3D" id="2.160.20.10">
    <property type="entry name" value="Single-stranded right-handed beta-helix, Pectin lyase-like"/>
    <property type="match status" value="1"/>
</dbReference>
<dbReference type="Pfam" id="PF04431">
    <property type="entry name" value="Pec_lyase_N"/>
    <property type="match status" value="1"/>
</dbReference>
<keyword evidence="11 12" id="KW-0456">Lyase</keyword>
<evidence type="ECO:0000256" key="4">
    <source>
        <dbReference type="ARBA" id="ARBA00010980"/>
    </source>
</evidence>
<evidence type="ECO:0000259" key="14">
    <source>
        <dbReference type="SMART" id="SM00656"/>
    </source>
</evidence>
<keyword evidence="9 12" id="KW-0106">Calcium</keyword>
<dbReference type="EC" id="4.2.2.2" evidence="5 12"/>
<keyword evidence="6" id="KW-0964">Secreted</keyword>
<organism evidence="15 16">
    <name type="scientific">Cannabis sativa</name>
    <name type="common">Hemp</name>
    <name type="synonym">Marijuana</name>
    <dbReference type="NCBI Taxonomy" id="3483"/>
    <lineage>
        <taxon>Eukaryota</taxon>
        <taxon>Viridiplantae</taxon>
        <taxon>Streptophyta</taxon>
        <taxon>Embryophyta</taxon>
        <taxon>Tracheophyta</taxon>
        <taxon>Spermatophyta</taxon>
        <taxon>Magnoliopsida</taxon>
        <taxon>eudicotyledons</taxon>
        <taxon>Gunneridae</taxon>
        <taxon>Pentapetalae</taxon>
        <taxon>rosids</taxon>
        <taxon>fabids</taxon>
        <taxon>Rosales</taxon>
        <taxon>Cannabaceae</taxon>
        <taxon>Cannabis</taxon>
    </lineage>
</organism>
<comment type="pathway">
    <text evidence="3 12">Glycan metabolism; pectin degradation; 2-dehydro-3-deoxy-D-gluconate from pectin: step 2/5.</text>
</comment>
<comment type="catalytic activity">
    <reaction evidence="1 12">
        <text>Eliminative cleavage of (1-&gt;4)-alpha-D-galacturonan to give oligosaccharides with 4-deoxy-alpha-D-galact-4-enuronosyl groups at their non-reducing ends.</text>
        <dbReference type="EC" id="4.2.2.2"/>
    </reaction>
</comment>
<comment type="caution">
    <text evidence="15">The sequence shown here is derived from an EMBL/GenBank/DDBJ whole genome shotgun (WGS) entry which is preliminary data.</text>
</comment>
<proteinExistence type="inferred from homology"/>
<gene>
    <name evidence="15" type="ORF">G4B88_027980</name>
</gene>
<evidence type="ECO:0000256" key="11">
    <source>
        <dbReference type="ARBA" id="ARBA00023239"/>
    </source>
</evidence>
<evidence type="ECO:0000256" key="10">
    <source>
        <dbReference type="ARBA" id="ARBA00023180"/>
    </source>
</evidence>
<evidence type="ECO:0000256" key="5">
    <source>
        <dbReference type="ARBA" id="ARBA00012272"/>
    </source>
</evidence>
<evidence type="ECO:0000256" key="1">
    <source>
        <dbReference type="ARBA" id="ARBA00000695"/>
    </source>
</evidence>
<dbReference type="PRINTS" id="PR00807">
    <property type="entry name" value="AMBALLERGEN"/>
</dbReference>
<comment type="subcellular location">
    <subcellularLocation>
        <location evidence="2">Secreted</location>
        <location evidence="2">Cell wall</location>
    </subcellularLocation>
</comment>
<dbReference type="InterPro" id="IPR011050">
    <property type="entry name" value="Pectin_lyase_fold/virulence"/>
</dbReference>
<dbReference type="SUPFAM" id="SSF51126">
    <property type="entry name" value="Pectin lyase-like"/>
    <property type="match status" value="1"/>
</dbReference>
<sequence length="444" mass="50343">MRLEKYFRVELLIIVLFAILFPNYTRANIKDFDEVWQQRAIQARKNAHKAYHPDPHKVTQDFNYHVHKGIEDDDVDSNKTNSRRNLKSQKSGCTATNPIDRCWRCDKDWFKHRKRLANCALGFARGTTGGKHGKIYVVTDPSDNDLVNPKPGTLRYAVIQPEPLWIIFAHDMIIRLAEELIVSSHKTIDGRGARVHISNGGQITLQFVENVIIHGLHIHDIKAGNGGLIRDSTEHYGFRTRSDGDAISIYGSTRVWIDHISMSNCQDGLIDVIMASTAVTISNCHLTHHNEVMLFGASDGYSEDQVMQVTVAFNHFGQGLVQRMPRCRWGFIHVVNNDYTHWLMYAVGGSQHPTIISQGNRFIAPQDINCKEVTKRDYAPESVWKTWNWRSEGDLMMNGAFFVESGSTVKNVPNKDVINAKPGTFVTRLTRFAGALNCVKNKPC</sequence>
<evidence type="ECO:0000256" key="7">
    <source>
        <dbReference type="ARBA" id="ARBA00022723"/>
    </source>
</evidence>
<dbReference type="GO" id="GO:0046872">
    <property type="term" value="F:metal ion binding"/>
    <property type="evidence" value="ECO:0007669"/>
    <property type="project" value="UniProtKB-KW"/>
</dbReference>
<evidence type="ECO:0000256" key="2">
    <source>
        <dbReference type="ARBA" id="ARBA00004191"/>
    </source>
</evidence>
<dbReference type="EMBL" id="JAATIQ010000005">
    <property type="protein sequence ID" value="KAF4403209.1"/>
    <property type="molecule type" value="Genomic_DNA"/>
</dbReference>
<comment type="cofactor">
    <cofactor evidence="12">
        <name>Ca(2+)</name>
        <dbReference type="ChEBI" id="CHEBI:29108"/>
    </cofactor>
    <text evidence="12">Binds 1 Ca(2+) ion. Required for its activity.</text>
</comment>
<dbReference type="InterPro" id="IPR018082">
    <property type="entry name" value="AmbAllergen"/>
</dbReference>
<dbReference type="AlphaFoldDB" id="A0A7J6I868"/>
<evidence type="ECO:0000313" key="15">
    <source>
        <dbReference type="EMBL" id="KAF4403209.1"/>
    </source>
</evidence>
<accession>A0A7J6I868</accession>
<comment type="similarity">
    <text evidence="4 12">Belongs to the polysaccharide lyase 1 family.</text>
</comment>
<dbReference type="PANTHER" id="PTHR31683">
    <property type="entry name" value="PECTATE LYASE 18-RELATED"/>
    <property type="match status" value="1"/>
</dbReference>
<evidence type="ECO:0000313" key="16">
    <source>
        <dbReference type="Proteomes" id="UP000583929"/>
    </source>
</evidence>
<evidence type="ECO:0000256" key="6">
    <source>
        <dbReference type="ARBA" id="ARBA00022512"/>
    </source>
</evidence>
<dbReference type="InterPro" id="IPR012334">
    <property type="entry name" value="Pectin_lyas_fold"/>
</dbReference>
<dbReference type="InterPro" id="IPR045032">
    <property type="entry name" value="PEL"/>
</dbReference>
<dbReference type="InterPro" id="IPR007524">
    <property type="entry name" value="Pec_lyase_N"/>
</dbReference>
<dbReference type="SMART" id="SM00656">
    <property type="entry name" value="Amb_all"/>
    <property type="match status" value="1"/>
</dbReference>